<evidence type="ECO:0000256" key="1">
    <source>
        <dbReference type="SAM" id="Phobius"/>
    </source>
</evidence>
<keyword evidence="1" id="KW-1133">Transmembrane helix</keyword>
<keyword evidence="1" id="KW-0812">Transmembrane</keyword>
<gene>
    <name evidence="2" type="ORF">SAMN04488094_101186</name>
</gene>
<dbReference type="RefSeq" id="WP_093358560.1">
    <property type="nucleotide sequence ID" value="NZ_FOLG01000001.1"/>
</dbReference>
<dbReference type="Pfam" id="PF10028">
    <property type="entry name" value="DUF2270"/>
    <property type="match status" value="1"/>
</dbReference>
<dbReference type="OrthoDB" id="9815569at2"/>
<keyword evidence="1" id="KW-0472">Membrane</keyword>
<dbReference type="InterPro" id="IPR014470">
    <property type="entry name" value="UCP01500"/>
</dbReference>
<dbReference type="PIRSF" id="PIRSF015000">
    <property type="entry name" value="UCP01500"/>
    <property type="match status" value="1"/>
</dbReference>
<dbReference type="AlphaFoldDB" id="A0A1I1DLK0"/>
<feature type="transmembrane region" description="Helical" evidence="1">
    <location>
        <begin position="149"/>
        <end position="170"/>
    </location>
</feature>
<protein>
    <submittedName>
        <fullName evidence="2">Uncharacterized membrane protein</fullName>
    </submittedName>
</protein>
<evidence type="ECO:0000313" key="3">
    <source>
        <dbReference type="Proteomes" id="UP000198728"/>
    </source>
</evidence>
<proteinExistence type="predicted"/>
<evidence type="ECO:0000313" key="2">
    <source>
        <dbReference type="EMBL" id="SFB73393.1"/>
    </source>
</evidence>
<sequence length="225" mass="25545">MSDHSIADPFERKFNAAEIGALAHLYRAEVYRSTVWRTRLDTTTNWSVVSLGVALSISFSSPEASPLPLLIVGTLIWTLLLLEARRYRYFDVWRHRTRFLEVHLYAPVLRKGDLDAEYDALTGFADDYEHPKYHVTFLIAFGRRIRRNYLWILAIQSAAYVGKLVIHPIPAASIGQVIDRADTGPLPGEIVLAFGALYLGLFIAAAWITRRIDRERTARLGRAFG</sequence>
<organism evidence="2 3">
    <name type="scientific">Tropicimonas isoalkanivorans</name>
    <dbReference type="NCBI Taxonomy" id="441112"/>
    <lineage>
        <taxon>Bacteria</taxon>
        <taxon>Pseudomonadati</taxon>
        <taxon>Pseudomonadota</taxon>
        <taxon>Alphaproteobacteria</taxon>
        <taxon>Rhodobacterales</taxon>
        <taxon>Roseobacteraceae</taxon>
        <taxon>Tropicimonas</taxon>
    </lineage>
</organism>
<keyword evidence="3" id="KW-1185">Reference proteome</keyword>
<reference evidence="2 3" key="1">
    <citation type="submission" date="2016-10" db="EMBL/GenBank/DDBJ databases">
        <authorList>
            <person name="de Groot N.N."/>
        </authorList>
    </citation>
    <scope>NUCLEOTIDE SEQUENCE [LARGE SCALE GENOMIC DNA]</scope>
    <source>
        <strain evidence="2 3">DSM 19548</strain>
    </source>
</reference>
<feature type="transmembrane region" description="Helical" evidence="1">
    <location>
        <begin position="190"/>
        <end position="209"/>
    </location>
</feature>
<feature type="transmembrane region" description="Helical" evidence="1">
    <location>
        <begin position="67"/>
        <end position="84"/>
    </location>
</feature>
<name>A0A1I1DLK0_9RHOB</name>
<accession>A0A1I1DLK0</accession>
<dbReference type="EMBL" id="FOLG01000001">
    <property type="protein sequence ID" value="SFB73393.1"/>
    <property type="molecule type" value="Genomic_DNA"/>
</dbReference>
<dbReference type="Proteomes" id="UP000198728">
    <property type="component" value="Unassembled WGS sequence"/>
</dbReference>